<proteinExistence type="predicted"/>
<feature type="region of interest" description="Disordered" evidence="1">
    <location>
        <begin position="1"/>
        <end position="21"/>
    </location>
</feature>
<evidence type="ECO:0000313" key="3">
    <source>
        <dbReference type="Proteomes" id="UP001630127"/>
    </source>
</evidence>
<keyword evidence="3" id="KW-1185">Reference proteome</keyword>
<comment type="caution">
    <text evidence="2">The sequence shown here is derived from an EMBL/GenBank/DDBJ whole genome shotgun (WGS) entry which is preliminary data.</text>
</comment>
<evidence type="ECO:0000313" key="2">
    <source>
        <dbReference type="EMBL" id="KAL3497693.1"/>
    </source>
</evidence>
<protein>
    <submittedName>
        <fullName evidence="2">Uncharacterized protein</fullName>
    </submittedName>
</protein>
<evidence type="ECO:0000256" key="1">
    <source>
        <dbReference type="SAM" id="MobiDB-lite"/>
    </source>
</evidence>
<organism evidence="2 3">
    <name type="scientific">Cinchona calisaya</name>
    <dbReference type="NCBI Taxonomy" id="153742"/>
    <lineage>
        <taxon>Eukaryota</taxon>
        <taxon>Viridiplantae</taxon>
        <taxon>Streptophyta</taxon>
        <taxon>Embryophyta</taxon>
        <taxon>Tracheophyta</taxon>
        <taxon>Spermatophyta</taxon>
        <taxon>Magnoliopsida</taxon>
        <taxon>eudicotyledons</taxon>
        <taxon>Gunneridae</taxon>
        <taxon>Pentapetalae</taxon>
        <taxon>asterids</taxon>
        <taxon>lamiids</taxon>
        <taxon>Gentianales</taxon>
        <taxon>Rubiaceae</taxon>
        <taxon>Cinchonoideae</taxon>
        <taxon>Cinchoneae</taxon>
        <taxon>Cinchona</taxon>
    </lineage>
</organism>
<reference evidence="2 3" key="1">
    <citation type="submission" date="2024-11" db="EMBL/GenBank/DDBJ databases">
        <title>A near-complete genome assembly of Cinchona calisaya.</title>
        <authorList>
            <person name="Lian D.C."/>
            <person name="Zhao X.W."/>
            <person name="Wei L."/>
        </authorList>
    </citation>
    <scope>NUCLEOTIDE SEQUENCE [LARGE SCALE GENOMIC DNA]</scope>
    <source>
        <tissue evidence="2">Nenye</tissue>
    </source>
</reference>
<dbReference type="Proteomes" id="UP001630127">
    <property type="component" value="Unassembled WGS sequence"/>
</dbReference>
<dbReference type="EMBL" id="JBJUIK010000017">
    <property type="protein sequence ID" value="KAL3497693.1"/>
    <property type="molecule type" value="Genomic_DNA"/>
</dbReference>
<sequence>MSASKFRPQVGETEVPSPTGLESNKILLPLYQFTAHGKSFYRAKKKWRGSYKCQGWKKGKSQRKQLPLELIEAVPFTSDETFKEHLKGKLHTLEDQANKLLSSSHCMDDKLNFT</sequence>
<dbReference type="AlphaFoldDB" id="A0ABD2XSQ1"/>
<accession>A0ABD2XSQ1</accession>
<name>A0ABD2XSQ1_9GENT</name>
<gene>
    <name evidence="2" type="ORF">ACH5RR_040425</name>
</gene>